<sequence length="214" mass="24187">MVPTSLASLPGSQNPSAVHRLAANPGGCLEVGNPQAHLTFKVTIEATVGAPSNTRLTSPEYYENPEMNLCKEIVWNCPSSDIQYSRIEKVDRIYVFLAGLNPNARSPSHDSERHNGKLIPICEHCKKQWHTKEQCWKLRGCPPHESDNGRKFQNHTLNENQDHPRNISKYDPSFDLPIALRKDWPLRQLDVKNAFLNGDLEEEVYMSPSLGFEA</sequence>
<dbReference type="EMBL" id="SSTD01015597">
    <property type="protein sequence ID" value="TYK02416.1"/>
    <property type="molecule type" value="Genomic_DNA"/>
</dbReference>
<evidence type="ECO:0000313" key="2">
    <source>
        <dbReference type="EMBL" id="TYK02416.1"/>
    </source>
</evidence>
<evidence type="ECO:0000256" key="1">
    <source>
        <dbReference type="SAM" id="MobiDB-lite"/>
    </source>
</evidence>
<keyword evidence="2" id="KW-0695">RNA-directed DNA polymerase</keyword>
<dbReference type="Proteomes" id="UP000321947">
    <property type="component" value="Unassembled WGS sequence"/>
</dbReference>
<comment type="caution">
    <text evidence="2">The sequence shown here is derived from an EMBL/GenBank/DDBJ whole genome shotgun (WGS) entry which is preliminary data.</text>
</comment>
<reference evidence="2 3" key="1">
    <citation type="submission" date="2019-08" db="EMBL/GenBank/DDBJ databases">
        <title>Draft genome sequences of two oriental melons (Cucumis melo L. var makuwa).</title>
        <authorList>
            <person name="Kwon S.-Y."/>
        </authorList>
    </citation>
    <scope>NUCLEOTIDE SEQUENCE [LARGE SCALE GENOMIC DNA]</scope>
    <source>
        <strain evidence="3">cv. Chang Bougi</strain>
        <tissue evidence="2">Leaf</tissue>
    </source>
</reference>
<keyword evidence="2" id="KW-0548">Nucleotidyltransferase</keyword>
<dbReference type="GO" id="GO:0003964">
    <property type="term" value="F:RNA-directed DNA polymerase activity"/>
    <property type="evidence" value="ECO:0007669"/>
    <property type="project" value="UniProtKB-KW"/>
</dbReference>
<organism evidence="2 3">
    <name type="scientific">Cucumis melo var. makuwa</name>
    <name type="common">Oriental melon</name>
    <dbReference type="NCBI Taxonomy" id="1194695"/>
    <lineage>
        <taxon>Eukaryota</taxon>
        <taxon>Viridiplantae</taxon>
        <taxon>Streptophyta</taxon>
        <taxon>Embryophyta</taxon>
        <taxon>Tracheophyta</taxon>
        <taxon>Spermatophyta</taxon>
        <taxon>Magnoliopsida</taxon>
        <taxon>eudicotyledons</taxon>
        <taxon>Gunneridae</taxon>
        <taxon>Pentapetalae</taxon>
        <taxon>rosids</taxon>
        <taxon>fabids</taxon>
        <taxon>Cucurbitales</taxon>
        <taxon>Cucurbitaceae</taxon>
        <taxon>Benincaseae</taxon>
        <taxon>Cucumis</taxon>
    </lineage>
</organism>
<protein>
    <submittedName>
        <fullName evidence="2">Reverse transcriptase</fullName>
    </submittedName>
</protein>
<name>A0A5D3BW20_CUCMM</name>
<keyword evidence="2" id="KW-0808">Transferase</keyword>
<gene>
    <name evidence="2" type="ORF">E5676_scaffold1738G00140</name>
</gene>
<dbReference type="AlphaFoldDB" id="A0A5D3BW20"/>
<accession>A0A5D3BW20</accession>
<proteinExistence type="predicted"/>
<feature type="region of interest" description="Disordered" evidence="1">
    <location>
        <begin position="147"/>
        <end position="168"/>
    </location>
</feature>
<evidence type="ECO:0000313" key="3">
    <source>
        <dbReference type="Proteomes" id="UP000321947"/>
    </source>
</evidence>